<dbReference type="AlphaFoldDB" id="A0A2P7AVH2"/>
<protein>
    <submittedName>
        <fullName evidence="1">Beta-glucosidase</fullName>
    </submittedName>
</protein>
<reference evidence="2" key="1">
    <citation type="submission" date="2017-11" db="EMBL/GenBank/DDBJ databases">
        <authorList>
            <person name="Kuznetsova I."/>
            <person name="Sazanova A."/>
            <person name="Chirak E."/>
            <person name="Safronova V."/>
            <person name="Willems A."/>
        </authorList>
    </citation>
    <scope>NUCLEOTIDE SEQUENCE [LARGE SCALE GENOMIC DNA]</scope>
    <source>
        <strain evidence="2">PEPV15</strain>
    </source>
</reference>
<sequence length="375" mass="42316">MTNAVFKSFFLAGFECSTHRRPDGRRLDLLAATDHYRRAETDYRQLADHGVHTARDGLRWHLIETRPGHYDWSSFLPMLKAANRSGTQVIWDLCHYGWPDDIDIWSPAFVERFARFAAAAAQLIRNESDDVALYCPVNEISYWAWAGGETGRINPCSFGRGNELKRNLVRAAIASIEAIRDVDPGARFITAEPLIHVDSPSPEPEHVVEAECYRLSQFEALDLLSGRIDPGLGGSPEYLDLVGVNFYPDNQWYLEGPTIPLGHHAYRRLSTMLQEVYHRYGRPLLIAETGAEGSARAAWLHYVSSEVQHAQRRQTQITGICLYPILDYPGWDNDRLCRVGLLGDVTQCGLRKVSQATAAELRRQTTLIDAHARQG</sequence>
<evidence type="ECO:0000313" key="1">
    <source>
        <dbReference type="EMBL" id="PSH58216.1"/>
    </source>
</evidence>
<name>A0A2P7AVH2_9HYPH</name>
<comment type="caution">
    <text evidence="1">The sequence shown here is derived from an EMBL/GenBank/DDBJ whole genome shotgun (WGS) entry which is preliminary data.</text>
</comment>
<accession>A0A2P7AVH2</accession>
<dbReference type="InterPro" id="IPR017853">
    <property type="entry name" value="GH"/>
</dbReference>
<gene>
    <name evidence="1" type="ORF">CU100_11325</name>
</gene>
<dbReference type="Proteomes" id="UP000241158">
    <property type="component" value="Unassembled WGS sequence"/>
</dbReference>
<dbReference type="Gene3D" id="3.20.20.80">
    <property type="entry name" value="Glycosidases"/>
    <property type="match status" value="2"/>
</dbReference>
<organism evidence="1 2">
    <name type="scientific">Phyllobacterium endophyticum</name>
    <dbReference type="NCBI Taxonomy" id="1149773"/>
    <lineage>
        <taxon>Bacteria</taxon>
        <taxon>Pseudomonadati</taxon>
        <taxon>Pseudomonadota</taxon>
        <taxon>Alphaproteobacteria</taxon>
        <taxon>Hyphomicrobiales</taxon>
        <taxon>Phyllobacteriaceae</taxon>
        <taxon>Phyllobacterium</taxon>
    </lineage>
</organism>
<evidence type="ECO:0000313" key="2">
    <source>
        <dbReference type="Proteomes" id="UP000241158"/>
    </source>
</evidence>
<keyword evidence="2" id="KW-1185">Reference proteome</keyword>
<dbReference type="SUPFAM" id="SSF51445">
    <property type="entry name" value="(Trans)glycosidases"/>
    <property type="match status" value="1"/>
</dbReference>
<dbReference type="RefSeq" id="WP_106716668.1">
    <property type="nucleotide sequence ID" value="NZ_JACHXT010000001.1"/>
</dbReference>
<proteinExistence type="predicted"/>
<dbReference type="OrthoDB" id="9816564at2"/>
<dbReference type="EMBL" id="PGGN01000002">
    <property type="protein sequence ID" value="PSH58216.1"/>
    <property type="molecule type" value="Genomic_DNA"/>
</dbReference>